<sequence>MMCSGSLVRAFPLHSARAFGAGELAATLRRGGQDIGQADCLREDICLNVDLPFATRHRKHFARVTGLRRHDVADDA</sequence>
<gene>
    <name evidence="1" type="ORF">MSHI_27140</name>
</gene>
<proteinExistence type="predicted"/>
<organism evidence="1 2">
    <name type="scientific">Mycobacterium shinjukuense</name>
    <dbReference type="NCBI Taxonomy" id="398694"/>
    <lineage>
        <taxon>Bacteria</taxon>
        <taxon>Bacillati</taxon>
        <taxon>Actinomycetota</taxon>
        <taxon>Actinomycetes</taxon>
        <taxon>Mycobacteriales</taxon>
        <taxon>Mycobacteriaceae</taxon>
        <taxon>Mycobacterium</taxon>
    </lineage>
</organism>
<accession>A0A7I7MRF1</accession>
<dbReference type="EMBL" id="AP022575">
    <property type="protein sequence ID" value="BBX74808.1"/>
    <property type="molecule type" value="Genomic_DNA"/>
</dbReference>
<dbReference type="KEGG" id="mshj:MSHI_27140"/>
<dbReference type="SUPFAM" id="SSF88723">
    <property type="entry name" value="PIN domain-like"/>
    <property type="match status" value="1"/>
</dbReference>
<dbReference type="AlphaFoldDB" id="A0A7I7MRF1"/>
<evidence type="ECO:0000313" key="1">
    <source>
        <dbReference type="EMBL" id="BBX74808.1"/>
    </source>
</evidence>
<evidence type="ECO:0000313" key="2">
    <source>
        <dbReference type="Proteomes" id="UP000467236"/>
    </source>
</evidence>
<dbReference type="RefSeq" id="WP_083045911.1">
    <property type="nucleotide sequence ID" value="NZ_MVIK01000002.1"/>
</dbReference>
<reference evidence="1 2" key="1">
    <citation type="journal article" date="2019" name="Emerg. Microbes Infect.">
        <title>Comprehensive subspecies identification of 175 nontuberculous mycobacteria species based on 7547 genomic profiles.</title>
        <authorList>
            <person name="Matsumoto Y."/>
            <person name="Kinjo T."/>
            <person name="Motooka D."/>
            <person name="Nabeya D."/>
            <person name="Jung N."/>
            <person name="Uechi K."/>
            <person name="Horii T."/>
            <person name="Iida T."/>
            <person name="Fujita J."/>
            <person name="Nakamura S."/>
        </authorList>
    </citation>
    <scope>NUCLEOTIDE SEQUENCE [LARGE SCALE GENOMIC DNA]</scope>
    <source>
        <strain evidence="1 2">JCM 14233</strain>
    </source>
</reference>
<name>A0A7I7MRF1_9MYCO</name>
<dbReference type="OrthoDB" id="9804823at2"/>
<keyword evidence="2" id="KW-1185">Reference proteome</keyword>
<protein>
    <submittedName>
        <fullName evidence="1">Uncharacterized protein</fullName>
    </submittedName>
</protein>
<dbReference type="Gene3D" id="3.40.50.1010">
    <property type="entry name" value="5'-nuclease"/>
    <property type="match status" value="1"/>
</dbReference>
<dbReference type="InterPro" id="IPR029060">
    <property type="entry name" value="PIN-like_dom_sf"/>
</dbReference>
<dbReference type="Proteomes" id="UP000467236">
    <property type="component" value="Chromosome"/>
</dbReference>